<sequence length="109" mass="12435">MNEQQMQLTLLARLEPGCLGPDGLSHIAAFCALAQRSVQALAPGVCQWRLEPRLDKTLPELEFSIANRQLSREQADRYLELFDLEIDSLEERFHTKIAQLINQFLARQG</sequence>
<dbReference type="RefSeq" id="WP_207323033.1">
    <property type="nucleotide sequence ID" value="NZ_CP071501.1"/>
</dbReference>
<accession>A0A974XR03</accession>
<evidence type="ECO:0000313" key="2">
    <source>
        <dbReference type="Proteomes" id="UP000663281"/>
    </source>
</evidence>
<proteinExistence type="predicted"/>
<dbReference type="EMBL" id="CP071504">
    <property type="protein sequence ID" value="QSX31706.1"/>
    <property type="molecule type" value="Genomic_DNA"/>
</dbReference>
<dbReference type="Proteomes" id="UP000663281">
    <property type="component" value="Chromosome"/>
</dbReference>
<protein>
    <recommendedName>
        <fullName evidence="3">Orphan protein</fullName>
    </recommendedName>
</protein>
<reference evidence="1 2" key="1">
    <citation type="submission" date="2021-03" db="EMBL/GenBank/DDBJ databases">
        <title>Novel species identification of genus Shewanella.</title>
        <authorList>
            <person name="Liu G."/>
            <person name="Zhang Q."/>
        </authorList>
    </citation>
    <scope>NUCLEOTIDE SEQUENCE [LARGE SCALE GENOMIC DNA]</scope>
    <source>
        <strain evidence="1 2">FJAT-53726</strain>
    </source>
</reference>
<dbReference type="AlphaFoldDB" id="A0A974XR03"/>
<organism evidence="1 2">
    <name type="scientific">Shewanella cyperi</name>
    <dbReference type="NCBI Taxonomy" id="2814292"/>
    <lineage>
        <taxon>Bacteria</taxon>
        <taxon>Pseudomonadati</taxon>
        <taxon>Pseudomonadota</taxon>
        <taxon>Gammaproteobacteria</taxon>
        <taxon>Alteromonadales</taxon>
        <taxon>Shewanellaceae</taxon>
        <taxon>Shewanella</taxon>
    </lineage>
</organism>
<keyword evidence="2" id="KW-1185">Reference proteome</keyword>
<evidence type="ECO:0000313" key="1">
    <source>
        <dbReference type="EMBL" id="QSX31706.1"/>
    </source>
</evidence>
<name>A0A974XR03_9GAMM</name>
<evidence type="ECO:0008006" key="3">
    <source>
        <dbReference type="Google" id="ProtNLM"/>
    </source>
</evidence>
<gene>
    <name evidence="1" type="ORF">JYB88_08935</name>
</gene>
<dbReference type="KEGG" id="scyp:JYB88_08935"/>